<dbReference type="Pfam" id="PF15993">
    <property type="entry name" value="Fuseless"/>
    <property type="match status" value="1"/>
</dbReference>
<feature type="transmembrane region" description="Helical" evidence="2">
    <location>
        <begin position="182"/>
        <end position="200"/>
    </location>
</feature>
<dbReference type="EMBL" id="CAJNOC010000528">
    <property type="protein sequence ID" value="CAF0772694.1"/>
    <property type="molecule type" value="Genomic_DNA"/>
</dbReference>
<dbReference type="InterPro" id="IPR032751">
    <property type="entry name" value="Fuseless"/>
</dbReference>
<feature type="transmembrane region" description="Helical" evidence="2">
    <location>
        <begin position="345"/>
        <end position="363"/>
    </location>
</feature>
<proteinExistence type="predicted"/>
<comment type="caution">
    <text evidence="3">The sequence shown here is derived from an EMBL/GenBank/DDBJ whole genome shotgun (WGS) entry which is preliminary data.</text>
</comment>
<protein>
    <submittedName>
        <fullName evidence="3">Uncharacterized protein</fullName>
    </submittedName>
</protein>
<dbReference type="AlphaFoldDB" id="A0A813QWJ2"/>
<feature type="transmembrane region" description="Helical" evidence="2">
    <location>
        <begin position="212"/>
        <end position="232"/>
    </location>
</feature>
<organism evidence="3 4">
    <name type="scientific">Brachionus calyciflorus</name>
    <dbReference type="NCBI Taxonomy" id="104777"/>
    <lineage>
        <taxon>Eukaryota</taxon>
        <taxon>Metazoa</taxon>
        <taxon>Spiralia</taxon>
        <taxon>Gnathifera</taxon>
        <taxon>Rotifera</taxon>
        <taxon>Eurotatoria</taxon>
        <taxon>Monogononta</taxon>
        <taxon>Pseudotrocha</taxon>
        <taxon>Ploima</taxon>
        <taxon>Brachionidae</taxon>
        <taxon>Brachionus</taxon>
    </lineage>
</organism>
<feature type="region of interest" description="Disordered" evidence="1">
    <location>
        <begin position="1"/>
        <end position="24"/>
    </location>
</feature>
<evidence type="ECO:0000313" key="3">
    <source>
        <dbReference type="EMBL" id="CAF0772694.1"/>
    </source>
</evidence>
<gene>
    <name evidence="3" type="ORF">OXX778_LOCUS5038</name>
</gene>
<feature type="transmembrane region" description="Helical" evidence="2">
    <location>
        <begin position="145"/>
        <end position="161"/>
    </location>
</feature>
<dbReference type="PANTHER" id="PTHR35270:SF2">
    <property type="entry name" value="FUSELESS, ISOFORM A"/>
    <property type="match status" value="1"/>
</dbReference>
<dbReference type="Proteomes" id="UP000663879">
    <property type="component" value="Unassembled WGS sequence"/>
</dbReference>
<evidence type="ECO:0000256" key="2">
    <source>
        <dbReference type="SAM" id="Phobius"/>
    </source>
</evidence>
<feature type="transmembrane region" description="Helical" evidence="2">
    <location>
        <begin position="311"/>
        <end position="333"/>
    </location>
</feature>
<name>A0A813QWJ2_9BILA</name>
<keyword evidence="2" id="KW-1133">Transmembrane helix</keyword>
<evidence type="ECO:0000256" key="1">
    <source>
        <dbReference type="SAM" id="MobiDB-lite"/>
    </source>
</evidence>
<feature type="transmembrane region" description="Helical" evidence="2">
    <location>
        <begin position="383"/>
        <end position="405"/>
    </location>
</feature>
<keyword evidence="2" id="KW-0472">Membrane</keyword>
<feature type="transmembrane region" description="Helical" evidence="2">
    <location>
        <begin position="100"/>
        <end position="125"/>
    </location>
</feature>
<dbReference type="OrthoDB" id="45313at2759"/>
<evidence type="ECO:0000313" key="4">
    <source>
        <dbReference type="Proteomes" id="UP000663879"/>
    </source>
</evidence>
<dbReference type="PANTHER" id="PTHR35270">
    <property type="entry name" value="FUSELESS, ISOFORM A"/>
    <property type="match status" value="1"/>
</dbReference>
<reference evidence="3" key="1">
    <citation type="submission" date="2021-02" db="EMBL/GenBank/DDBJ databases">
        <authorList>
            <person name="Nowell W R."/>
        </authorList>
    </citation>
    <scope>NUCLEOTIDE SEQUENCE</scope>
    <source>
        <strain evidence="3">Ploen Becks lab</strain>
    </source>
</reference>
<sequence>MKSNTNENNDKREESFQNTDESIPSEDISSFRIFKYLHGRRKSSVLVDLSENGYLDDEEEEGDDNEKRIKAEAEKGNDENSEDYEILQRPSKEEIRRRHIYNLLHSLDVILSILLFSPLVAIYWYCTWQLIEEHFYKESPKISNFLSWIIGLAILFPGYVFQRDLQNLYEYLDNFERIGYTLQVAMRVVYIYAITIGVVLEWRSVWNIMDIYLFPDWKISFVVALLCILFFCGTRSTHQLINTPFILYMDDYHQFFTTEDKHQLGFPNYHKYGIDFLFSEIVECSALVGGWRGIEIAYDNSIFNHNKYFSIGASFLISHSIYLFIAVVQTFIFRKFSRSRFLTRIVAEDFMYILMFFSAVLSWKFYWDVVDNFVLEEKMELPFLIIGHLVSFTLALALKVSAILVGPGTSYLKDIEYIEPPQTYFQINYLSTIFKHHLEREYEETSESRLGSQDII</sequence>
<keyword evidence="2" id="KW-0812">Transmembrane</keyword>
<accession>A0A813QWJ2</accession>
<keyword evidence="4" id="KW-1185">Reference proteome</keyword>